<evidence type="ECO:0000259" key="2">
    <source>
        <dbReference type="Pfam" id="PF20167"/>
    </source>
</evidence>
<proteinExistence type="predicted"/>
<feature type="region of interest" description="Disordered" evidence="1">
    <location>
        <begin position="83"/>
        <end position="123"/>
    </location>
</feature>
<accession>A0A8T0JR44</accession>
<sequence length="606" mass="68643">MQRKIRTRSTPSLEPLLLDPEVEKTARRNNSQRRRENRTSRNISPAPVISEQPNSSTAHQEMGDMGDDMNGNAILQSAEILQNSRPSPPDQARPGARHQRAGRARAREMGRPGATCAGPNSSDFKSTVTRIVQLNCLIAWLMIEKLEKPTAIEFCTLQKLAPGHPLQVAPRRDWLGQNCGNALIFNKMASVSGTKRIKTTATKRQKQKKNSKPQTFLSQRHKKNFEESQNRRLLMERVVEQLPREEPQFAQEVWRRHWSNLISFPEPANIDVVREFYANARSYLDEPLPFTSYVRGRPVAFDANTINSFLNTQWPWGNSTCHYSDANRTNFAGIDYEEVERTLCLPRGHFHRNRQGQPLHIKRSFLTPLSKYWMAFIHANISPCSHMSDLNVSRALLLFLILQGKPINVGNIIAHEINDCANTALNNTPLGHPSLITHLCEIAGVDTSLPPFEKPRKTIDRSYYLQYCLIDEDGQNIPAPQPPRRHRRNQPDPPAQPEEDGPQNPFNMADLNAKLEALHRMGLAHADMMRQVYASSHPGFMTSEEYAARVAWPGDQTSTDGGAGTSSGAQAMEESEEEDEEEQSEEEEEEEQSEEEEEVEDTESDS</sequence>
<feature type="region of interest" description="Disordered" evidence="1">
    <location>
        <begin position="473"/>
        <end position="508"/>
    </location>
</feature>
<evidence type="ECO:0000313" key="4">
    <source>
        <dbReference type="Proteomes" id="UP000743370"/>
    </source>
</evidence>
<dbReference type="Proteomes" id="UP000743370">
    <property type="component" value="Unassembled WGS sequence"/>
</dbReference>
<feature type="domain" description="Putative plant transposon protein" evidence="2">
    <location>
        <begin position="255"/>
        <end position="446"/>
    </location>
</feature>
<feature type="compositionally biased region" description="Low complexity" evidence="1">
    <location>
        <begin position="554"/>
        <end position="571"/>
    </location>
</feature>
<protein>
    <recommendedName>
        <fullName evidence="2">Putative plant transposon protein domain-containing protein</fullName>
    </recommendedName>
</protein>
<name>A0A8T0JR44_PHAAN</name>
<dbReference type="InterPro" id="IPR046796">
    <property type="entry name" value="Transposase_32_dom"/>
</dbReference>
<dbReference type="AlphaFoldDB" id="A0A8T0JR44"/>
<feature type="region of interest" description="Disordered" evidence="1">
    <location>
        <begin position="553"/>
        <end position="606"/>
    </location>
</feature>
<organism evidence="3 4">
    <name type="scientific">Phaseolus angularis</name>
    <name type="common">Azuki bean</name>
    <name type="synonym">Vigna angularis</name>
    <dbReference type="NCBI Taxonomy" id="3914"/>
    <lineage>
        <taxon>Eukaryota</taxon>
        <taxon>Viridiplantae</taxon>
        <taxon>Streptophyta</taxon>
        <taxon>Embryophyta</taxon>
        <taxon>Tracheophyta</taxon>
        <taxon>Spermatophyta</taxon>
        <taxon>Magnoliopsida</taxon>
        <taxon>eudicotyledons</taxon>
        <taxon>Gunneridae</taxon>
        <taxon>Pentapetalae</taxon>
        <taxon>rosids</taxon>
        <taxon>fabids</taxon>
        <taxon>Fabales</taxon>
        <taxon>Fabaceae</taxon>
        <taxon>Papilionoideae</taxon>
        <taxon>50 kb inversion clade</taxon>
        <taxon>NPAAA clade</taxon>
        <taxon>indigoferoid/millettioid clade</taxon>
        <taxon>Phaseoleae</taxon>
        <taxon>Vigna</taxon>
    </lineage>
</organism>
<feature type="compositionally biased region" description="Acidic residues" evidence="1">
    <location>
        <begin position="573"/>
        <end position="606"/>
    </location>
</feature>
<comment type="caution">
    <text evidence="3">The sequence shown here is derived from an EMBL/GenBank/DDBJ whole genome shotgun (WGS) entry which is preliminary data.</text>
</comment>
<evidence type="ECO:0000313" key="3">
    <source>
        <dbReference type="EMBL" id="KAG2380652.1"/>
    </source>
</evidence>
<feature type="compositionally biased region" description="Basic residues" evidence="1">
    <location>
        <begin position="95"/>
        <end position="104"/>
    </location>
</feature>
<feature type="region of interest" description="Disordered" evidence="1">
    <location>
        <begin position="1"/>
        <end position="70"/>
    </location>
</feature>
<reference evidence="3 4" key="1">
    <citation type="submission" date="2020-05" db="EMBL/GenBank/DDBJ databases">
        <title>Vigna angularis (adzuki bean) Var. LongXiaoDou No. 4 denovo assembly.</title>
        <authorList>
            <person name="Xiang H."/>
        </authorList>
    </citation>
    <scope>NUCLEOTIDE SEQUENCE [LARGE SCALE GENOMIC DNA]</scope>
    <source>
        <tissue evidence="3">Leaf</tissue>
    </source>
</reference>
<evidence type="ECO:0000256" key="1">
    <source>
        <dbReference type="SAM" id="MobiDB-lite"/>
    </source>
</evidence>
<dbReference type="EMBL" id="JABFOF010000009">
    <property type="protein sequence ID" value="KAG2380652.1"/>
    <property type="molecule type" value="Genomic_DNA"/>
</dbReference>
<gene>
    <name evidence="3" type="ORF">HKW66_Vig0248360</name>
</gene>
<dbReference type="Pfam" id="PF20167">
    <property type="entry name" value="Transposase_32"/>
    <property type="match status" value="1"/>
</dbReference>